<dbReference type="InterPro" id="IPR015495">
    <property type="entry name" value="Myb_TF_plants"/>
</dbReference>
<dbReference type="GO" id="GO:0005634">
    <property type="term" value="C:nucleus"/>
    <property type="evidence" value="ECO:0007669"/>
    <property type="project" value="UniProtKB-SubCell"/>
</dbReference>
<dbReference type="PROSITE" id="PS51294">
    <property type="entry name" value="HTH_MYB"/>
    <property type="match status" value="1"/>
</dbReference>
<feature type="domain" description="Myb-like" evidence="4">
    <location>
        <begin position="16"/>
        <end position="71"/>
    </location>
</feature>
<dbReference type="Gene3D" id="1.10.10.60">
    <property type="entry name" value="Homeodomain-like"/>
    <property type="match status" value="1"/>
</dbReference>
<evidence type="ECO:0000313" key="6">
    <source>
        <dbReference type="EMBL" id="OVA07586.1"/>
    </source>
</evidence>
<name>A0A200QAV9_MACCD</name>
<dbReference type="InterPro" id="IPR001005">
    <property type="entry name" value="SANT/Myb"/>
</dbReference>
<feature type="domain" description="HTH myb-type" evidence="5">
    <location>
        <begin position="20"/>
        <end position="75"/>
    </location>
</feature>
<proteinExistence type="predicted"/>
<dbReference type="PANTHER" id="PTHR47999">
    <property type="entry name" value="TRANSCRIPTION FACTOR MYB8-RELATED-RELATED"/>
    <property type="match status" value="1"/>
</dbReference>
<dbReference type="InterPro" id="IPR009057">
    <property type="entry name" value="Homeodomain-like_sf"/>
</dbReference>
<dbReference type="Proteomes" id="UP000195402">
    <property type="component" value="Unassembled WGS sequence"/>
</dbReference>
<dbReference type="OrthoDB" id="2143914at2759"/>
<protein>
    <submittedName>
        <fullName evidence="6">SANT/Myb domain</fullName>
    </submittedName>
</protein>
<dbReference type="InterPro" id="IPR017930">
    <property type="entry name" value="Myb_dom"/>
</dbReference>
<sequence>MGGGGDDDDNDERCLDQYYKKGLWTKEEDKILMEYIRVHGKGRWSRIPKVTAGRVPGRTDNQVKNHWNTHLSKKLGIKKGKNKARLSSTFAPSNNKECREGRDEILKHPTNSSSKLPIYSSGIIGQTVKNKDGSTRSGAEASRELEQEISTECFNSSSFWFSNDNLSPELNTLSSMDQLFYGYPLDVLWHDL</sequence>
<keyword evidence="2" id="KW-0238">DNA-binding</keyword>
<dbReference type="SMART" id="SM00717">
    <property type="entry name" value="SANT"/>
    <property type="match status" value="1"/>
</dbReference>
<evidence type="ECO:0000313" key="7">
    <source>
        <dbReference type="Proteomes" id="UP000195402"/>
    </source>
</evidence>
<reference evidence="6 7" key="1">
    <citation type="journal article" date="2017" name="Mol. Plant">
        <title>The Genome of Medicinal Plant Macleaya cordata Provides New Insights into Benzylisoquinoline Alkaloids Metabolism.</title>
        <authorList>
            <person name="Liu X."/>
            <person name="Liu Y."/>
            <person name="Huang P."/>
            <person name="Ma Y."/>
            <person name="Qing Z."/>
            <person name="Tang Q."/>
            <person name="Cao H."/>
            <person name="Cheng P."/>
            <person name="Zheng Y."/>
            <person name="Yuan Z."/>
            <person name="Zhou Y."/>
            <person name="Liu J."/>
            <person name="Tang Z."/>
            <person name="Zhuo Y."/>
            <person name="Zhang Y."/>
            <person name="Yu L."/>
            <person name="Huang J."/>
            <person name="Yang P."/>
            <person name="Peng Q."/>
            <person name="Zhang J."/>
            <person name="Jiang W."/>
            <person name="Zhang Z."/>
            <person name="Lin K."/>
            <person name="Ro D.K."/>
            <person name="Chen X."/>
            <person name="Xiong X."/>
            <person name="Shang Y."/>
            <person name="Huang S."/>
            <person name="Zeng J."/>
        </authorList>
    </citation>
    <scope>NUCLEOTIDE SEQUENCE [LARGE SCALE GENOMIC DNA]</scope>
    <source>
        <strain evidence="7">cv. BLH2017</strain>
        <tissue evidence="6">Root</tissue>
    </source>
</reference>
<evidence type="ECO:0000259" key="4">
    <source>
        <dbReference type="PROSITE" id="PS50090"/>
    </source>
</evidence>
<dbReference type="STRING" id="56857.A0A200QAV9"/>
<dbReference type="AlphaFoldDB" id="A0A200QAV9"/>
<comment type="subcellular location">
    <subcellularLocation>
        <location evidence="1">Nucleus</location>
    </subcellularLocation>
</comment>
<evidence type="ECO:0000256" key="1">
    <source>
        <dbReference type="ARBA" id="ARBA00004123"/>
    </source>
</evidence>
<dbReference type="Pfam" id="PF00249">
    <property type="entry name" value="Myb_DNA-binding"/>
    <property type="match status" value="1"/>
</dbReference>
<dbReference type="SUPFAM" id="SSF46689">
    <property type="entry name" value="Homeodomain-like"/>
    <property type="match status" value="1"/>
</dbReference>
<keyword evidence="7" id="KW-1185">Reference proteome</keyword>
<dbReference type="InParanoid" id="A0A200QAV9"/>
<evidence type="ECO:0000259" key="5">
    <source>
        <dbReference type="PROSITE" id="PS51294"/>
    </source>
</evidence>
<evidence type="ECO:0000256" key="3">
    <source>
        <dbReference type="ARBA" id="ARBA00023242"/>
    </source>
</evidence>
<evidence type="ECO:0000256" key="2">
    <source>
        <dbReference type="ARBA" id="ARBA00023125"/>
    </source>
</evidence>
<accession>A0A200QAV9</accession>
<dbReference type="PROSITE" id="PS50090">
    <property type="entry name" value="MYB_LIKE"/>
    <property type="match status" value="1"/>
</dbReference>
<comment type="caution">
    <text evidence="6">The sequence shown here is derived from an EMBL/GenBank/DDBJ whole genome shotgun (WGS) entry which is preliminary data.</text>
</comment>
<organism evidence="6 7">
    <name type="scientific">Macleaya cordata</name>
    <name type="common">Five-seeded plume-poppy</name>
    <name type="synonym">Bocconia cordata</name>
    <dbReference type="NCBI Taxonomy" id="56857"/>
    <lineage>
        <taxon>Eukaryota</taxon>
        <taxon>Viridiplantae</taxon>
        <taxon>Streptophyta</taxon>
        <taxon>Embryophyta</taxon>
        <taxon>Tracheophyta</taxon>
        <taxon>Spermatophyta</taxon>
        <taxon>Magnoliopsida</taxon>
        <taxon>Ranunculales</taxon>
        <taxon>Papaveraceae</taxon>
        <taxon>Papaveroideae</taxon>
        <taxon>Macleaya</taxon>
    </lineage>
</organism>
<keyword evidence="3" id="KW-0539">Nucleus</keyword>
<dbReference type="CDD" id="cd00167">
    <property type="entry name" value="SANT"/>
    <property type="match status" value="1"/>
</dbReference>
<dbReference type="EMBL" id="MVGT01002455">
    <property type="protein sequence ID" value="OVA07586.1"/>
    <property type="molecule type" value="Genomic_DNA"/>
</dbReference>
<gene>
    <name evidence="6" type="ORF">BVC80_8965g15</name>
</gene>
<dbReference type="PANTHER" id="PTHR47999:SF59">
    <property type="entry name" value="TRANSCRIPTION FACTOR WER-LIKE"/>
    <property type="match status" value="1"/>
</dbReference>
<dbReference type="GO" id="GO:0003677">
    <property type="term" value="F:DNA binding"/>
    <property type="evidence" value="ECO:0007669"/>
    <property type="project" value="UniProtKB-KW"/>
</dbReference>